<dbReference type="GO" id="GO:0051537">
    <property type="term" value="F:2 iron, 2 sulfur cluster binding"/>
    <property type="evidence" value="ECO:0007669"/>
    <property type="project" value="UniProtKB-KW"/>
</dbReference>
<dbReference type="InterPro" id="IPR050415">
    <property type="entry name" value="MRET"/>
</dbReference>
<dbReference type="InterPro" id="IPR012675">
    <property type="entry name" value="Beta-grasp_dom_sf"/>
</dbReference>
<evidence type="ECO:0000259" key="4">
    <source>
        <dbReference type="PROSITE" id="PS51384"/>
    </source>
</evidence>
<dbReference type="InterPro" id="IPR017927">
    <property type="entry name" value="FAD-bd_FR_type"/>
</dbReference>
<dbReference type="Pfam" id="PF00111">
    <property type="entry name" value="Fer2"/>
    <property type="match status" value="1"/>
</dbReference>
<dbReference type="InterPro" id="IPR017938">
    <property type="entry name" value="Riboflavin_synthase-like_b-brl"/>
</dbReference>
<evidence type="ECO:0000313" key="6">
    <source>
        <dbReference type="Proteomes" id="UP000466307"/>
    </source>
</evidence>
<comment type="cofactor">
    <cofactor evidence="1">
        <name>FAD</name>
        <dbReference type="ChEBI" id="CHEBI:57692"/>
    </cofactor>
</comment>
<dbReference type="SUPFAM" id="SSF54292">
    <property type="entry name" value="2Fe-2S ferredoxin-like"/>
    <property type="match status" value="1"/>
</dbReference>
<dbReference type="InterPro" id="IPR008333">
    <property type="entry name" value="Cbr1-like_FAD-bd_dom"/>
</dbReference>
<dbReference type="Proteomes" id="UP000466307">
    <property type="component" value="Unassembled WGS sequence"/>
</dbReference>
<proteinExistence type="predicted"/>
<dbReference type="EMBL" id="JAADZU010000038">
    <property type="protein sequence ID" value="NDK90461.1"/>
    <property type="molecule type" value="Genomic_DNA"/>
</dbReference>
<comment type="caution">
    <text evidence="5">The sequence shown here is derived from an EMBL/GenBank/DDBJ whole genome shotgun (WGS) entry which is preliminary data.</text>
</comment>
<reference evidence="5 6" key="1">
    <citation type="submission" date="2020-01" db="EMBL/GenBank/DDBJ databases">
        <title>Investigation of new actinobacteria for the biodesulphurisation of diesel fuel.</title>
        <authorList>
            <person name="Athi Narayanan S.M."/>
        </authorList>
    </citation>
    <scope>NUCLEOTIDE SEQUENCE [LARGE SCALE GENOMIC DNA]</scope>
    <source>
        <strain evidence="5 6">213E</strain>
    </source>
</reference>
<dbReference type="Pfam" id="PF00175">
    <property type="entry name" value="NAD_binding_1"/>
    <property type="match status" value="1"/>
</dbReference>
<dbReference type="InterPro" id="IPR039261">
    <property type="entry name" value="FNR_nucleotide-bd"/>
</dbReference>
<accession>A0A7K3LQV7</accession>
<dbReference type="CDD" id="cd00207">
    <property type="entry name" value="fer2"/>
    <property type="match status" value="1"/>
</dbReference>
<gene>
    <name evidence="5" type="ORF">GYA93_12850</name>
</gene>
<dbReference type="PANTHER" id="PTHR47354">
    <property type="entry name" value="NADH OXIDOREDUCTASE HCR"/>
    <property type="match status" value="1"/>
</dbReference>
<evidence type="ECO:0000256" key="2">
    <source>
        <dbReference type="ARBA" id="ARBA00022714"/>
    </source>
</evidence>
<dbReference type="Gene3D" id="3.40.50.80">
    <property type="entry name" value="Nucleotide-binding domain of ferredoxin-NADP reductase (FNR) module"/>
    <property type="match status" value="1"/>
</dbReference>
<feature type="domain" description="FAD-binding FR-type" evidence="4">
    <location>
        <begin position="35"/>
        <end position="138"/>
    </location>
</feature>
<protein>
    <submittedName>
        <fullName evidence="5">Ferredoxin reductase</fullName>
    </submittedName>
</protein>
<sequence>MSIRLPDVVTSLVEATMSPHPVDRYLELIDPRLTWRDLRATVTRVEHPTPRTVRLTLAPTRRWRGHEAGQFVQLSVVVDGVRQTRCFSPANASDGADGTVELTVTANQSGGVSDHLRTHARVGDVYGLSQATGEFVLPDAGVRTPVFISGGSGITPALSMLRTLVSNRYSEPITFVHYARTPADVAYRAELTALAAVNPAIDLRVHYTRSAARGIGEGATIGGHFTPEHLDGITAADDADVFVCGPQTLMDSVGAHIESARPHARIHTEAFTLAVPAPIDPDRPVSGEVAFTRSGRTVANDGRTILDQAESAGLHPESGCRMGICFSCTAVKKSGTTRNVLTGETHSEPDCRIQLCINAPVGDIDIEV</sequence>
<keyword evidence="2" id="KW-0479">Metal-binding</keyword>
<keyword evidence="6" id="KW-1185">Reference proteome</keyword>
<dbReference type="InterPro" id="IPR001041">
    <property type="entry name" value="2Fe-2S_ferredoxin-type"/>
</dbReference>
<dbReference type="Gene3D" id="3.10.20.30">
    <property type="match status" value="1"/>
</dbReference>
<name>A0A7K3LQV7_9ACTN</name>
<keyword evidence="2" id="KW-0001">2Fe-2S</keyword>
<dbReference type="RefSeq" id="WP_059038339.1">
    <property type="nucleotide sequence ID" value="NZ_JAADZU010000038.1"/>
</dbReference>
<dbReference type="PANTHER" id="PTHR47354:SF3">
    <property type="entry name" value="OXIDOREDUCTASE-RELATED"/>
    <property type="match status" value="1"/>
</dbReference>
<dbReference type="GO" id="GO:0016491">
    <property type="term" value="F:oxidoreductase activity"/>
    <property type="evidence" value="ECO:0007669"/>
    <property type="project" value="InterPro"/>
</dbReference>
<dbReference type="Pfam" id="PF00970">
    <property type="entry name" value="FAD_binding_6"/>
    <property type="match status" value="1"/>
</dbReference>
<dbReference type="SUPFAM" id="SSF52343">
    <property type="entry name" value="Ferredoxin reductase-like, C-terminal NADP-linked domain"/>
    <property type="match status" value="1"/>
</dbReference>
<dbReference type="PROSITE" id="PS51384">
    <property type="entry name" value="FAD_FR"/>
    <property type="match status" value="1"/>
</dbReference>
<dbReference type="InterPro" id="IPR036010">
    <property type="entry name" value="2Fe-2S_ferredoxin-like_sf"/>
</dbReference>
<evidence type="ECO:0000256" key="1">
    <source>
        <dbReference type="ARBA" id="ARBA00001974"/>
    </source>
</evidence>
<dbReference type="InterPro" id="IPR001433">
    <property type="entry name" value="OxRdtase_FAD/NAD-bd"/>
</dbReference>
<dbReference type="SUPFAM" id="SSF63380">
    <property type="entry name" value="Riboflavin synthase domain-like"/>
    <property type="match status" value="1"/>
</dbReference>
<dbReference type="PRINTS" id="PR00410">
    <property type="entry name" value="PHEHYDRXLASE"/>
</dbReference>
<evidence type="ECO:0000313" key="5">
    <source>
        <dbReference type="EMBL" id="NDK90461.1"/>
    </source>
</evidence>
<evidence type="ECO:0000256" key="3">
    <source>
        <dbReference type="ARBA" id="ARBA00023014"/>
    </source>
</evidence>
<dbReference type="CDD" id="cd06216">
    <property type="entry name" value="FNR_iron_sulfur_binding_2"/>
    <property type="match status" value="1"/>
</dbReference>
<dbReference type="Gene3D" id="2.40.30.10">
    <property type="entry name" value="Translation factors"/>
    <property type="match status" value="1"/>
</dbReference>
<keyword evidence="2" id="KW-0408">Iron</keyword>
<dbReference type="AlphaFoldDB" id="A0A7K3LQV7"/>
<keyword evidence="3" id="KW-0411">Iron-sulfur</keyword>
<organism evidence="5 6">
    <name type="scientific">Gordonia desulfuricans</name>
    <dbReference type="NCBI Taxonomy" id="89051"/>
    <lineage>
        <taxon>Bacteria</taxon>
        <taxon>Bacillati</taxon>
        <taxon>Actinomycetota</taxon>
        <taxon>Actinomycetes</taxon>
        <taxon>Mycobacteriales</taxon>
        <taxon>Gordoniaceae</taxon>
        <taxon>Gordonia</taxon>
    </lineage>
</organism>